<evidence type="ECO:0000313" key="2">
    <source>
        <dbReference type="Proteomes" id="UP000029385"/>
    </source>
</evidence>
<gene>
    <name evidence="1" type="ORF">N789_14265</name>
</gene>
<name>A0A091BD67_9GAMM</name>
<dbReference type="Proteomes" id="UP000029385">
    <property type="component" value="Unassembled WGS sequence"/>
</dbReference>
<dbReference type="STRING" id="1121015.GCA_000420545_02871"/>
<sequence length="76" mass="8101">MQTNLWREFEGLLPSRTKLIGTVNAHNGDDTSTLTLPEGGTLRAIGTSVSIGSKAYVQDGRVLGLAPDLPTNNYTV</sequence>
<protein>
    <submittedName>
        <fullName evidence="1">Uncharacterized protein</fullName>
    </submittedName>
</protein>
<proteinExistence type="predicted"/>
<dbReference type="EMBL" id="AVCI01000011">
    <property type="protein sequence ID" value="KFN42350.1"/>
    <property type="molecule type" value="Genomic_DNA"/>
</dbReference>
<organism evidence="1 2">
    <name type="scientific">Arenimonas oryziterrae DSM 21050 = YC6267</name>
    <dbReference type="NCBI Taxonomy" id="1121015"/>
    <lineage>
        <taxon>Bacteria</taxon>
        <taxon>Pseudomonadati</taxon>
        <taxon>Pseudomonadota</taxon>
        <taxon>Gammaproteobacteria</taxon>
        <taxon>Lysobacterales</taxon>
        <taxon>Lysobacteraceae</taxon>
        <taxon>Arenimonas</taxon>
    </lineage>
</organism>
<dbReference type="OrthoDB" id="6040166at2"/>
<accession>A0A091BD67</accession>
<reference evidence="1 2" key="1">
    <citation type="submission" date="2013-09" db="EMBL/GenBank/DDBJ databases">
        <title>Genome sequencing of Arenimonas oryziterrae.</title>
        <authorList>
            <person name="Chen F."/>
            <person name="Wang G."/>
        </authorList>
    </citation>
    <scope>NUCLEOTIDE SEQUENCE [LARGE SCALE GENOMIC DNA]</scope>
    <source>
        <strain evidence="1 2">YC6267</strain>
    </source>
</reference>
<dbReference type="RefSeq" id="WP_026802732.1">
    <property type="nucleotide sequence ID" value="NZ_ATVD01000008.1"/>
</dbReference>
<dbReference type="eggNOG" id="ENOG5031HF6">
    <property type="taxonomic scope" value="Bacteria"/>
</dbReference>
<evidence type="ECO:0000313" key="1">
    <source>
        <dbReference type="EMBL" id="KFN42350.1"/>
    </source>
</evidence>
<dbReference type="PATRIC" id="fig|1121015.4.peg.2320"/>
<keyword evidence="2" id="KW-1185">Reference proteome</keyword>
<dbReference type="AlphaFoldDB" id="A0A091BD67"/>
<comment type="caution">
    <text evidence="1">The sequence shown here is derived from an EMBL/GenBank/DDBJ whole genome shotgun (WGS) entry which is preliminary data.</text>
</comment>